<dbReference type="InterPro" id="IPR050490">
    <property type="entry name" value="Bact_solute-bd_prot1"/>
</dbReference>
<sequence length="420" mass="47574">MKRWISLLIVIILISGCMNRAEEKDITLRVLYFDTDEFMVKYGSIFHAKYPNINFEVIPLSAYYKEGLSENTLKQLIKSEQPDLVYIDETFFESIISEEILVDLNPYINNSSDFKIEEINPNLLEYLRSKGQGKIFALSPTFSAKALFYNKTLFDQYGVDYPNDGMSWDNVFKLASTITNSAQNKSDFVGLFYDDTLFGMAVDMAASQGVRYVDTRGKNATINTSSWENILNPILEGAIAGTLKTRENINEIEVNPGSFPFTSGSIAMTVDYSYLIDDLLDADFEWDIVTAPVDPAYSKSASAISPNALFGIYSGSDKVEQSWRFIQYINGSEFANTYQMSNNYSVLLSREGYNKSIGKNLESFYNIAPLEVLNIPLSLEQSEEIFKTINQELWGAINNDISMKELLSSMQQEIQTIINR</sequence>
<dbReference type="Proteomes" id="UP000198972">
    <property type="component" value="Unassembled WGS sequence"/>
</dbReference>
<protein>
    <submittedName>
        <fullName evidence="1">Extracellular solute-binding protein</fullName>
    </submittedName>
</protein>
<dbReference type="EMBL" id="FNBG01000036">
    <property type="protein sequence ID" value="SDG33659.1"/>
    <property type="molecule type" value="Genomic_DNA"/>
</dbReference>
<dbReference type="RefSeq" id="WP_091235605.1">
    <property type="nucleotide sequence ID" value="NZ_FNBG01000036.1"/>
</dbReference>
<gene>
    <name evidence="1" type="ORF">SAMN04488542_13645</name>
</gene>
<dbReference type="PROSITE" id="PS51257">
    <property type="entry name" value="PROKAR_LIPOPROTEIN"/>
    <property type="match status" value="1"/>
</dbReference>
<evidence type="ECO:0000313" key="1">
    <source>
        <dbReference type="EMBL" id="SDG33659.1"/>
    </source>
</evidence>
<organism evidence="1 2">
    <name type="scientific">Fontibacillus panacisegetis</name>
    <dbReference type="NCBI Taxonomy" id="670482"/>
    <lineage>
        <taxon>Bacteria</taxon>
        <taxon>Bacillati</taxon>
        <taxon>Bacillota</taxon>
        <taxon>Bacilli</taxon>
        <taxon>Bacillales</taxon>
        <taxon>Paenibacillaceae</taxon>
        <taxon>Fontibacillus</taxon>
    </lineage>
</organism>
<dbReference type="InterPro" id="IPR006059">
    <property type="entry name" value="SBP"/>
</dbReference>
<reference evidence="1 2" key="1">
    <citation type="submission" date="2016-10" db="EMBL/GenBank/DDBJ databases">
        <authorList>
            <person name="de Groot N.N."/>
        </authorList>
    </citation>
    <scope>NUCLEOTIDE SEQUENCE [LARGE SCALE GENOMIC DNA]</scope>
    <source>
        <strain evidence="1 2">DSM 28129</strain>
    </source>
</reference>
<dbReference type="OrthoDB" id="9795467at2"/>
<evidence type="ECO:0000313" key="2">
    <source>
        <dbReference type="Proteomes" id="UP000198972"/>
    </source>
</evidence>
<name>A0A1G7TG75_9BACL</name>
<dbReference type="Pfam" id="PF01547">
    <property type="entry name" value="SBP_bac_1"/>
    <property type="match status" value="1"/>
</dbReference>
<accession>A0A1G7TG75</accession>
<keyword evidence="2" id="KW-1185">Reference proteome</keyword>
<dbReference type="PANTHER" id="PTHR43649">
    <property type="entry name" value="ARABINOSE-BINDING PROTEIN-RELATED"/>
    <property type="match status" value="1"/>
</dbReference>
<dbReference type="STRING" id="670482.SAMN04488542_13645"/>
<dbReference type="AlphaFoldDB" id="A0A1G7TG75"/>
<dbReference type="PANTHER" id="PTHR43649:SF12">
    <property type="entry name" value="DIACETYLCHITOBIOSE BINDING PROTEIN DASA"/>
    <property type="match status" value="1"/>
</dbReference>
<dbReference type="SUPFAM" id="SSF53850">
    <property type="entry name" value="Periplasmic binding protein-like II"/>
    <property type="match status" value="1"/>
</dbReference>
<proteinExistence type="predicted"/>
<dbReference type="Gene3D" id="3.40.190.10">
    <property type="entry name" value="Periplasmic binding protein-like II"/>
    <property type="match status" value="1"/>
</dbReference>